<keyword evidence="2" id="KW-1185">Reference proteome</keyword>
<proteinExistence type="predicted"/>
<name>A0AAE4CL27_9ACTN</name>
<dbReference type="Proteomes" id="UP001180845">
    <property type="component" value="Unassembled WGS sequence"/>
</dbReference>
<protein>
    <submittedName>
        <fullName evidence="1">DCC family thiol-disulfide oxidoreductase YuxK</fullName>
    </submittedName>
</protein>
<dbReference type="EMBL" id="JAVDXW010000001">
    <property type="protein sequence ID" value="MDR7301344.1"/>
    <property type="molecule type" value="Genomic_DNA"/>
</dbReference>
<dbReference type="RefSeq" id="WP_310271648.1">
    <property type="nucleotide sequence ID" value="NZ_JAVDXW010000001.1"/>
</dbReference>
<sequence length="137" mass="15238">MPERPKQAELPVLVYDGDCGFCTGSARVVERLPVRVRLVPWQEEDLAALGTTEERARHEVLWVDQERHVSGGGMALAELLKHCRGPWKLVGRALAAPVVRTVADRVYRWVSANRHHLAFATPACRLPAEQRPGARSG</sequence>
<dbReference type="Pfam" id="PF04134">
    <property type="entry name" value="DCC1-like"/>
    <property type="match status" value="1"/>
</dbReference>
<accession>A0AAE4CL27</accession>
<evidence type="ECO:0000313" key="1">
    <source>
        <dbReference type="EMBL" id="MDR7301344.1"/>
    </source>
</evidence>
<reference evidence="1" key="1">
    <citation type="submission" date="2023-07" db="EMBL/GenBank/DDBJ databases">
        <title>Sequencing the genomes of 1000 actinobacteria strains.</title>
        <authorList>
            <person name="Klenk H.-P."/>
        </authorList>
    </citation>
    <scope>NUCLEOTIDE SEQUENCE</scope>
    <source>
        <strain evidence="1">DSM 45977</strain>
    </source>
</reference>
<comment type="caution">
    <text evidence="1">The sequence shown here is derived from an EMBL/GenBank/DDBJ whole genome shotgun (WGS) entry which is preliminary data.</text>
</comment>
<gene>
    <name evidence="1" type="ORF">JOF55_001525</name>
</gene>
<organism evidence="1 2">
    <name type="scientific">Haloactinomyces albus</name>
    <dbReference type="NCBI Taxonomy" id="1352928"/>
    <lineage>
        <taxon>Bacteria</taxon>
        <taxon>Bacillati</taxon>
        <taxon>Actinomycetota</taxon>
        <taxon>Actinomycetes</taxon>
        <taxon>Actinopolysporales</taxon>
        <taxon>Actinopolysporaceae</taxon>
        <taxon>Haloactinomyces</taxon>
    </lineage>
</organism>
<dbReference type="AlphaFoldDB" id="A0AAE4CL27"/>
<dbReference type="InterPro" id="IPR007263">
    <property type="entry name" value="DCC1-like"/>
</dbReference>
<evidence type="ECO:0000313" key="2">
    <source>
        <dbReference type="Proteomes" id="UP001180845"/>
    </source>
</evidence>
<dbReference type="GO" id="GO:0015035">
    <property type="term" value="F:protein-disulfide reductase activity"/>
    <property type="evidence" value="ECO:0007669"/>
    <property type="project" value="InterPro"/>
</dbReference>